<evidence type="ECO:0000256" key="1">
    <source>
        <dbReference type="SAM" id="MobiDB-lite"/>
    </source>
</evidence>
<feature type="region of interest" description="Disordered" evidence="1">
    <location>
        <begin position="1"/>
        <end position="53"/>
    </location>
</feature>
<dbReference type="AlphaFoldDB" id="A0A6P2TQZ2"/>
<gene>
    <name evidence="2" type="ORF">BLA18112_01308</name>
</gene>
<accession>A0A6P2TQZ2</accession>
<evidence type="ECO:0000313" key="3">
    <source>
        <dbReference type="Proteomes" id="UP000494274"/>
    </source>
</evidence>
<evidence type="ECO:0000313" key="2">
    <source>
        <dbReference type="EMBL" id="VWC63146.1"/>
    </source>
</evidence>
<protein>
    <submittedName>
        <fullName evidence="2">Uncharacterized protein</fullName>
    </submittedName>
</protein>
<dbReference type="EMBL" id="CABVQI010000003">
    <property type="protein sequence ID" value="VWC63146.1"/>
    <property type="molecule type" value="Genomic_DNA"/>
</dbReference>
<sequence length="53" mass="5893">MQWQRGSERQTIGKPGRVSAPRPADARHRSVDTDSQNVRGAPVNRYPVGFACQ</sequence>
<reference evidence="2 3" key="1">
    <citation type="submission" date="2019-09" db="EMBL/GenBank/DDBJ databases">
        <authorList>
            <person name="Depoorter E."/>
        </authorList>
    </citation>
    <scope>NUCLEOTIDE SEQUENCE [LARGE SCALE GENOMIC DNA]</scope>
    <source>
        <strain evidence="2">R-18112</strain>
    </source>
</reference>
<proteinExistence type="predicted"/>
<name>A0A6P2TQZ2_BURL3</name>
<organism evidence="2 3">
    <name type="scientific">Burkholderia lata (strain ATCC 17760 / DSM 23089 / LMG 22485 / NCIMB 9086 / R18194 / 383)</name>
    <dbReference type="NCBI Taxonomy" id="482957"/>
    <lineage>
        <taxon>Bacteria</taxon>
        <taxon>Pseudomonadati</taxon>
        <taxon>Pseudomonadota</taxon>
        <taxon>Betaproteobacteria</taxon>
        <taxon>Burkholderiales</taxon>
        <taxon>Burkholderiaceae</taxon>
        <taxon>Burkholderia</taxon>
        <taxon>Burkholderia cepacia complex</taxon>
    </lineage>
</organism>
<dbReference type="Proteomes" id="UP000494274">
    <property type="component" value="Unassembled WGS sequence"/>
</dbReference>